<gene>
    <name evidence="6" type="ORF">WJX81_002208</name>
</gene>
<keyword evidence="2" id="KW-0677">Repeat</keyword>
<feature type="chain" id="PRO_5043979711" evidence="5">
    <location>
        <begin position="19"/>
        <end position="760"/>
    </location>
</feature>
<dbReference type="EMBL" id="JALJOU010000043">
    <property type="protein sequence ID" value="KAK9831951.1"/>
    <property type="molecule type" value="Genomic_DNA"/>
</dbReference>
<reference evidence="6 7" key="1">
    <citation type="journal article" date="2024" name="Nat. Commun.">
        <title>Phylogenomics reveals the evolutionary origins of lichenization in chlorophyte algae.</title>
        <authorList>
            <person name="Puginier C."/>
            <person name="Libourel C."/>
            <person name="Otte J."/>
            <person name="Skaloud P."/>
            <person name="Haon M."/>
            <person name="Grisel S."/>
            <person name="Petersen M."/>
            <person name="Berrin J.G."/>
            <person name="Delaux P.M."/>
            <person name="Dal Grande F."/>
            <person name="Keller J."/>
        </authorList>
    </citation>
    <scope>NUCLEOTIDE SEQUENCE [LARGE SCALE GENOMIC DNA]</scope>
    <source>
        <strain evidence="6 7">SAG 245.80</strain>
    </source>
</reference>
<feature type="region of interest" description="Disordered" evidence="4">
    <location>
        <begin position="725"/>
        <end position="760"/>
    </location>
</feature>
<feature type="repeat" description="WD" evidence="3">
    <location>
        <begin position="671"/>
        <end position="702"/>
    </location>
</feature>
<dbReference type="PANTHER" id="PTHR19848:SF8">
    <property type="entry name" value="F-BOX AND WD REPEAT DOMAIN CONTAINING 7"/>
    <property type="match status" value="1"/>
</dbReference>
<accession>A0AAW1REJ4</accession>
<comment type="caution">
    <text evidence="6">The sequence shown here is derived from an EMBL/GenBank/DDBJ whole genome shotgun (WGS) entry which is preliminary data.</text>
</comment>
<sequence>MIASTVLWYAQLPVLCAAYNAARGELYSSGQDPVIRVWGAVGGALLRRQPGHRGWVLDLLFETSVRLLFSAATDRTVGVWSDRGQQLQVVQCDGSVHALAWCPVQPLLVVGLKAQVAMYAVDTAEAARIVAWRKAGEGSGGEEGKGAAKLGATQPPAQLLTAAVLRLHAQPLPAGAEGHGDVVRALACTPQGIVFTAGYDRTVCILTPDGSHGVRRLPNAAAAGLCSACLDAHSNSILAGCLDGSMQLWSIEGRCLDSFDGVADQAVSAACVPMTRSYWATSATGHVTVIDPRGPTHITDYVRSTSALDAHQIVALRQPAGTDVLLGWTCARELVLWRYNPAAAHRVFATGVEGVECMVVAEDGGGSFQVFTGNSRGAITNWQLDSEQNVEVYRPAGEQRVHRGMVTALAFAPELGALISAGEDGTVRLQWTSSREEGARGVLESRLSVLEDEIQQEQEMPRKLAEAAVRMRRASARLDVLPAAARRFANPDPLTNFLPDVVLEHSARVAAIVVLNDCRLATASSDRQLRIWCLRTFKLLSSVPDAHDTPLQGVAYAAEREELITCAVEKLAKVWDAAGLAAPRLALAGHTGLVSQVAWVPWARFWLTAGDDGTLRCWSPADGRQLRDIACPGGSVQAVLADDANRVVLVATNDRRVRAWDLASSQPLATYAGHADCVRALGVLPDQGLYMTGGWDRTLRLWFEPPGRQARGQLRRGPWAHWGALPSSAASQGRREEAERGVPELAQPRALRRPRVVSGI</sequence>
<keyword evidence="5" id="KW-0732">Signal</keyword>
<organism evidence="6 7">
    <name type="scientific">Elliptochloris bilobata</name>
    <dbReference type="NCBI Taxonomy" id="381761"/>
    <lineage>
        <taxon>Eukaryota</taxon>
        <taxon>Viridiplantae</taxon>
        <taxon>Chlorophyta</taxon>
        <taxon>core chlorophytes</taxon>
        <taxon>Trebouxiophyceae</taxon>
        <taxon>Trebouxiophyceae incertae sedis</taxon>
        <taxon>Elliptochloris clade</taxon>
        <taxon>Elliptochloris</taxon>
    </lineage>
</organism>
<evidence type="ECO:0000256" key="4">
    <source>
        <dbReference type="SAM" id="MobiDB-lite"/>
    </source>
</evidence>
<proteinExistence type="predicted"/>
<dbReference type="Gene3D" id="2.130.10.10">
    <property type="entry name" value="YVTN repeat-like/Quinoprotein amine dehydrogenase"/>
    <property type="match status" value="4"/>
</dbReference>
<dbReference type="Pfam" id="PF00400">
    <property type="entry name" value="WD40"/>
    <property type="match status" value="5"/>
</dbReference>
<dbReference type="PROSITE" id="PS50294">
    <property type="entry name" value="WD_REPEATS_REGION"/>
    <property type="match status" value="2"/>
</dbReference>
<dbReference type="AlphaFoldDB" id="A0AAW1REJ4"/>
<feature type="compositionally biased region" description="Basic residues" evidence="4">
    <location>
        <begin position="750"/>
        <end position="760"/>
    </location>
</feature>
<protein>
    <submittedName>
        <fullName evidence="6">Uncharacterized protein</fullName>
    </submittedName>
</protein>
<evidence type="ECO:0000256" key="5">
    <source>
        <dbReference type="SAM" id="SignalP"/>
    </source>
</evidence>
<feature type="repeat" description="WD" evidence="3">
    <location>
        <begin position="399"/>
        <end position="429"/>
    </location>
</feature>
<evidence type="ECO:0000256" key="2">
    <source>
        <dbReference type="ARBA" id="ARBA00022737"/>
    </source>
</evidence>
<keyword evidence="7" id="KW-1185">Reference proteome</keyword>
<feature type="repeat" description="WD" evidence="3">
    <location>
        <begin position="502"/>
        <end position="542"/>
    </location>
</feature>
<dbReference type="PROSITE" id="PS50082">
    <property type="entry name" value="WD_REPEATS_2"/>
    <property type="match status" value="6"/>
</dbReference>
<evidence type="ECO:0000313" key="6">
    <source>
        <dbReference type="EMBL" id="KAK9831951.1"/>
    </source>
</evidence>
<name>A0AAW1REJ4_9CHLO</name>
<dbReference type="PANTHER" id="PTHR19848">
    <property type="entry name" value="WD40 REPEAT PROTEIN"/>
    <property type="match status" value="1"/>
</dbReference>
<dbReference type="InterPro" id="IPR015943">
    <property type="entry name" value="WD40/YVTN_repeat-like_dom_sf"/>
</dbReference>
<feature type="repeat" description="WD" evidence="3">
    <location>
        <begin position="587"/>
        <end position="628"/>
    </location>
</feature>
<dbReference type="InterPro" id="IPR036322">
    <property type="entry name" value="WD40_repeat_dom_sf"/>
</dbReference>
<dbReference type="GO" id="GO:0000027">
    <property type="term" value="P:ribosomal large subunit assembly"/>
    <property type="evidence" value="ECO:0007669"/>
    <property type="project" value="TreeGrafter"/>
</dbReference>
<evidence type="ECO:0000256" key="3">
    <source>
        <dbReference type="PROSITE-ProRule" id="PRU00221"/>
    </source>
</evidence>
<feature type="repeat" description="WD" evidence="3">
    <location>
        <begin position="636"/>
        <end position="670"/>
    </location>
</feature>
<feature type="signal peptide" evidence="5">
    <location>
        <begin position="1"/>
        <end position="18"/>
    </location>
</feature>
<dbReference type="SMART" id="SM00320">
    <property type="entry name" value="WD40"/>
    <property type="match status" value="12"/>
</dbReference>
<dbReference type="SUPFAM" id="SSF50978">
    <property type="entry name" value="WD40 repeat-like"/>
    <property type="match status" value="2"/>
</dbReference>
<dbReference type="InterPro" id="IPR001680">
    <property type="entry name" value="WD40_rpt"/>
</dbReference>
<keyword evidence="1 3" id="KW-0853">WD repeat</keyword>
<evidence type="ECO:0000313" key="7">
    <source>
        <dbReference type="Proteomes" id="UP001445335"/>
    </source>
</evidence>
<feature type="repeat" description="WD" evidence="3">
    <location>
        <begin position="49"/>
        <end position="81"/>
    </location>
</feature>
<evidence type="ECO:0000256" key="1">
    <source>
        <dbReference type="ARBA" id="ARBA00022574"/>
    </source>
</evidence>
<feature type="compositionally biased region" description="Basic and acidic residues" evidence="4">
    <location>
        <begin position="733"/>
        <end position="742"/>
    </location>
</feature>
<dbReference type="GO" id="GO:0005730">
    <property type="term" value="C:nucleolus"/>
    <property type="evidence" value="ECO:0007669"/>
    <property type="project" value="TreeGrafter"/>
</dbReference>
<dbReference type="Proteomes" id="UP001445335">
    <property type="component" value="Unassembled WGS sequence"/>
</dbReference>